<reference evidence="1" key="2">
    <citation type="submission" date="2018-03" db="EMBL/GenBank/DDBJ databases">
        <title>The Triticum urartu genome reveals the dynamic nature of wheat genome evolution.</title>
        <authorList>
            <person name="Ling H."/>
            <person name="Ma B."/>
            <person name="Shi X."/>
            <person name="Liu H."/>
            <person name="Dong L."/>
            <person name="Sun H."/>
            <person name="Cao Y."/>
            <person name="Gao Q."/>
            <person name="Zheng S."/>
            <person name="Li Y."/>
            <person name="Yu Y."/>
            <person name="Du H."/>
            <person name="Qi M."/>
            <person name="Li Y."/>
            <person name="Yu H."/>
            <person name="Cui Y."/>
            <person name="Wang N."/>
            <person name="Chen C."/>
            <person name="Wu H."/>
            <person name="Zhao Y."/>
            <person name="Zhang J."/>
            <person name="Li Y."/>
            <person name="Zhou W."/>
            <person name="Zhang B."/>
            <person name="Hu W."/>
            <person name="Eijk M."/>
            <person name="Tang J."/>
            <person name="Witsenboer H."/>
            <person name="Zhao S."/>
            <person name="Li Z."/>
            <person name="Zhang A."/>
            <person name="Wang D."/>
            <person name="Liang C."/>
        </authorList>
    </citation>
    <scope>NUCLEOTIDE SEQUENCE [LARGE SCALE GENOMIC DNA]</scope>
    <source>
        <strain evidence="1">cv. G1812</strain>
    </source>
</reference>
<accession>A0A8R7QNK2</accession>
<dbReference type="Gramene" id="TuG1812G0600000155.01.T01">
    <property type="protein sequence ID" value="TuG1812G0600000155.01.T01.cds299709"/>
    <property type="gene ID" value="TuG1812G0600000155.01"/>
</dbReference>
<dbReference type="Proteomes" id="UP000015106">
    <property type="component" value="Chromosome 6"/>
</dbReference>
<organism evidence="1 2">
    <name type="scientific">Triticum urartu</name>
    <name type="common">Red wild einkorn</name>
    <name type="synonym">Crithodium urartu</name>
    <dbReference type="NCBI Taxonomy" id="4572"/>
    <lineage>
        <taxon>Eukaryota</taxon>
        <taxon>Viridiplantae</taxon>
        <taxon>Streptophyta</taxon>
        <taxon>Embryophyta</taxon>
        <taxon>Tracheophyta</taxon>
        <taxon>Spermatophyta</taxon>
        <taxon>Magnoliopsida</taxon>
        <taxon>Liliopsida</taxon>
        <taxon>Poales</taxon>
        <taxon>Poaceae</taxon>
        <taxon>BOP clade</taxon>
        <taxon>Pooideae</taxon>
        <taxon>Triticodae</taxon>
        <taxon>Triticeae</taxon>
        <taxon>Triticinae</taxon>
        <taxon>Triticum</taxon>
    </lineage>
</organism>
<name>A0A8R7QNK2_TRIUA</name>
<dbReference type="EnsemblPlants" id="TuG1812G0600000155.01.T01">
    <property type="protein sequence ID" value="TuG1812G0600000155.01.T01.cds299709"/>
    <property type="gene ID" value="TuG1812G0600000155.01"/>
</dbReference>
<evidence type="ECO:0000313" key="2">
    <source>
        <dbReference type="Proteomes" id="UP000015106"/>
    </source>
</evidence>
<gene>
    <name evidence="1" type="primary">LOC125515850</name>
</gene>
<proteinExistence type="predicted"/>
<reference evidence="1" key="3">
    <citation type="submission" date="2022-06" db="UniProtKB">
        <authorList>
            <consortium name="EnsemblPlants"/>
        </authorList>
    </citation>
    <scope>IDENTIFICATION</scope>
</reference>
<reference evidence="2" key="1">
    <citation type="journal article" date="2013" name="Nature">
        <title>Draft genome of the wheat A-genome progenitor Triticum urartu.</title>
        <authorList>
            <person name="Ling H.Q."/>
            <person name="Zhao S."/>
            <person name="Liu D."/>
            <person name="Wang J."/>
            <person name="Sun H."/>
            <person name="Zhang C."/>
            <person name="Fan H."/>
            <person name="Li D."/>
            <person name="Dong L."/>
            <person name="Tao Y."/>
            <person name="Gao C."/>
            <person name="Wu H."/>
            <person name="Li Y."/>
            <person name="Cui Y."/>
            <person name="Guo X."/>
            <person name="Zheng S."/>
            <person name="Wang B."/>
            <person name="Yu K."/>
            <person name="Liang Q."/>
            <person name="Yang W."/>
            <person name="Lou X."/>
            <person name="Chen J."/>
            <person name="Feng M."/>
            <person name="Jian J."/>
            <person name="Zhang X."/>
            <person name="Luo G."/>
            <person name="Jiang Y."/>
            <person name="Liu J."/>
            <person name="Wang Z."/>
            <person name="Sha Y."/>
            <person name="Zhang B."/>
            <person name="Wu H."/>
            <person name="Tang D."/>
            <person name="Shen Q."/>
            <person name="Xue P."/>
            <person name="Zou S."/>
            <person name="Wang X."/>
            <person name="Liu X."/>
            <person name="Wang F."/>
            <person name="Yang Y."/>
            <person name="An X."/>
            <person name="Dong Z."/>
            <person name="Zhang K."/>
            <person name="Zhang X."/>
            <person name="Luo M.C."/>
            <person name="Dvorak J."/>
            <person name="Tong Y."/>
            <person name="Wang J."/>
            <person name="Yang H."/>
            <person name="Li Z."/>
            <person name="Wang D."/>
            <person name="Zhang A."/>
            <person name="Wang J."/>
        </authorList>
    </citation>
    <scope>NUCLEOTIDE SEQUENCE</scope>
    <source>
        <strain evidence="2">cv. G1812</strain>
    </source>
</reference>
<keyword evidence="2" id="KW-1185">Reference proteome</keyword>
<dbReference type="AlphaFoldDB" id="A0A8R7QNK2"/>
<evidence type="ECO:0000313" key="1">
    <source>
        <dbReference type="EnsemblPlants" id="TuG1812G0600000155.01.T01.cds299709"/>
    </source>
</evidence>
<sequence length="180" mass="19164">MLWWHDTDRVVWPPATPTTLPTLTSPPLPAADSVLRTATLSPNISTAKSSMSSADVAHRLVSPRLGRRAHSSTVDATTCLIALPGGAPNSADTAPASNGILAAMSLGRNARGGILSVMSGIGIRFPVMRSRSRKNFPGSGDHLGGGRWFPEEERERLAATLDTSILDMFWYSLNSTPSLE</sequence>
<protein>
    <submittedName>
        <fullName evidence="1">Uncharacterized protein</fullName>
    </submittedName>
</protein>